<feature type="region of interest" description="Disordered" evidence="10">
    <location>
        <begin position="144"/>
        <end position="170"/>
    </location>
</feature>
<dbReference type="InterPro" id="IPR017896">
    <property type="entry name" value="4Fe4S_Fe-S-bd"/>
</dbReference>
<feature type="domain" description="4Fe-4S" evidence="12">
    <location>
        <begin position="1"/>
        <end position="48"/>
    </location>
</feature>
<dbReference type="PANTHER" id="PTHR43687">
    <property type="entry name" value="ADENYLYLSULFATE REDUCTASE, BETA SUBUNIT"/>
    <property type="match status" value="1"/>
</dbReference>
<dbReference type="InterPro" id="IPR050572">
    <property type="entry name" value="Fe-S_Ferredoxin"/>
</dbReference>
<dbReference type="AlphaFoldDB" id="A0A930UB98"/>
<reference evidence="13" key="1">
    <citation type="submission" date="2020-10" db="EMBL/GenBank/DDBJ databases">
        <title>An improved Amphimedon queenslandica hologenome assembly reveals how three proteobacterial symbionts can extend the metabolic phenotypic of their marine sponge host.</title>
        <authorList>
            <person name="Degnan B."/>
            <person name="Degnan S."/>
            <person name="Xiang X."/>
        </authorList>
    </citation>
    <scope>NUCLEOTIDE SEQUENCE</scope>
    <source>
        <strain evidence="13">AqS2</strain>
    </source>
</reference>
<accession>A0A930UB98</accession>
<dbReference type="GO" id="GO:0046872">
    <property type="term" value="F:metal ion binding"/>
    <property type="evidence" value="ECO:0007669"/>
    <property type="project" value="UniProtKB-KW"/>
</dbReference>
<evidence type="ECO:0000256" key="8">
    <source>
        <dbReference type="ARBA" id="ARBA00023014"/>
    </source>
</evidence>
<dbReference type="PROSITE" id="PS51379">
    <property type="entry name" value="4FE4S_FER_2"/>
    <property type="match status" value="2"/>
</dbReference>
<gene>
    <name evidence="13" type="ORF">ISN26_01415</name>
</gene>
<organism evidence="13 14">
    <name type="scientific">Candidatus Amphirhobacter heronislandensis</name>
    <dbReference type="NCBI Taxonomy" id="1732024"/>
    <lineage>
        <taxon>Bacteria</taxon>
        <taxon>Pseudomonadati</taxon>
        <taxon>Pseudomonadota</taxon>
        <taxon>Gammaproteobacteria</taxon>
        <taxon>Candidatus Tethybacterales</taxon>
        <taxon>Candidatus Tethybacteraceae</taxon>
        <taxon>Candidatus Amphirhobacter</taxon>
    </lineage>
</organism>
<dbReference type="InterPro" id="IPR010207">
    <property type="entry name" value="Elect_transpt_cplx_RnfB/RsxB"/>
</dbReference>
<dbReference type="PROSITE" id="PS51656">
    <property type="entry name" value="4FE4S"/>
    <property type="match status" value="1"/>
</dbReference>
<keyword evidence="7" id="KW-0408">Iron</keyword>
<feature type="domain" description="4Fe-4S ferredoxin-type" evidence="11">
    <location>
        <begin position="60"/>
        <end position="89"/>
    </location>
</feature>
<keyword evidence="4" id="KW-0677">Repeat</keyword>
<keyword evidence="2" id="KW-0004">4Fe-4S</keyword>
<keyword evidence="9" id="KW-0472">Membrane</keyword>
<dbReference type="SUPFAM" id="SSF54862">
    <property type="entry name" value="4Fe-4S ferredoxins"/>
    <property type="match status" value="1"/>
</dbReference>
<keyword evidence="1" id="KW-0813">Transport</keyword>
<dbReference type="Gene3D" id="3.30.70.20">
    <property type="match status" value="1"/>
</dbReference>
<evidence type="ECO:0000256" key="3">
    <source>
        <dbReference type="ARBA" id="ARBA00022723"/>
    </source>
</evidence>
<evidence type="ECO:0000256" key="4">
    <source>
        <dbReference type="ARBA" id="ARBA00022737"/>
    </source>
</evidence>
<keyword evidence="14" id="KW-1185">Reference proteome</keyword>
<dbReference type="GO" id="GO:0009055">
    <property type="term" value="F:electron transfer activity"/>
    <property type="evidence" value="ECO:0007669"/>
    <property type="project" value="InterPro"/>
</dbReference>
<feature type="domain" description="4Fe-4S ferredoxin-type" evidence="11">
    <location>
        <begin position="90"/>
        <end position="119"/>
    </location>
</feature>
<name>A0A930UB98_9GAMM</name>
<dbReference type="InterPro" id="IPR017900">
    <property type="entry name" value="4Fe4S_Fe_S_CS"/>
</dbReference>
<dbReference type="Gene3D" id="1.10.15.40">
    <property type="entry name" value="Electron transport complex subunit B, putative Fe-S cluster"/>
    <property type="match status" value="1"/>
</dbReference>
<evidence type="ECO:0000259" key="11">
    <source>
        <dbReference type="PROSITE" id="PS51379"/>
    </source>
</evidence>
<dbReference type="Pfam" id="PF04060">
    <property type="entry name" value="FeS"/>
    <property type="match status" value="1"/>
</dbReference>
<comment type="caution">
    <text evidence="13">The sequence shown here is derived from an EMBL/GenBank/DDBJ whole genome shotgun (WGS) entry which is preliminary data.</text>
</comment>
<keyword evidence="3" id="KW-0479">Metal-binding</keyword>
<dbReference type="PANTHER" id="PTHR43687:SF1">
    <property type="entry name" value="FERREDOXIN III"/>
    <property type="match status" value="1"/>
</dbReference>
<evidence type="ECO:0000256" key="6">
    <source>
        <dbReference type="ARBA" id="ARBA00022982"/>
    </source>
</evidence>
<evidence type="ECO:0000313" key="13">
    <source>
        <dbReference type="EMBL" id="MBF2734745.1"/>
    </source>
</evidence>
<proteinExistence type="predicted"/>
<dbReference type="NCBIfam" id="TIGR01944">
    <property type="entry name" value="rnfB"/>
    <property type="match status" value="1"/>
</dbReference>
<dbReference type="EMBL" id="JADHEI010000028">
    <property type="protein sequence ID" value="MBF2734745.1"/>
    <property type="molecule type" value="Genomic_DNA"/>
</dbReference>
<evidence type="ECO:0000256" key="9">
    <source>
        <dbReference type="ARBA" id="ARBA00023136"/>
    </source>
</evidence>
<keyword evidence="6" id="KW-0249">Electron transport</keyword>
<dbReference type="PROSITE" id="PS00198">
    <property type="entry name" value="4FE4S_FER_1"/>
    <property type="match status" value="1"/>
</dbReference>
<evidence type="ECO:0000256" key="1">
    <source>
        <dbReference type="ARBA" id="ARBA00022448"/>
    </source>
</evidence>
<keyword evidence="5" id="KW-1278">Translocase</keyword>
<evidence type="ECO:0000256" key="7">
    <source>
        <dbReference type="ARBA" id="ARBA00023004"/>
    </source>
</evidence>
<evidence type="ECO:0000256" key="2">
    <source>
        <dbReference type="ARBA" id="ARBA00022485"/>
    </source>
</evidence>
<evidence type="ECO:0000259" key="12">
    <source>
        <dbReference type="PROSITE" id="PS51656"/>
    </source>
</evidence>
<protein>
    <submittedName>
        <fullName evidence="13">RnfABCDGE type electron transport complex subunit B</fullName>
    </submittedName>
</protein>
<evidence type="ECO:0000256" key="10">
    <source>
        <dbReference type="SAM" id="MobiDB-lite"/>
    </source>
</evidence>
<dbReference type="Pfam" id="PF14697">
    <property type="entry name" value="Fer4_21"/>
    <property type="match status" value="1"/>
</dbReference>
<dbReference type="InterPro" id="IPR007202">
    <property type="entry name" value="4Fe-4S_dom"/>
</dbReference>
<dbReference type="GO" id="GO:0051539">
    <property type="term" value="F:4 iron, 4 sulfur cluster binding"/>
    <property type="evidence" value="ECO:0007669"/>
    <property type="project" value="UniProtKB-KW"/>
</dbReference>
<evidence type="ECO:0000313" key="14">
    <source>
        <dbReference type="Proteomes" id="UP000604381"/>
    </source>
</evidence>
<dbReference type="Proteomes" id="UP000604381">
    <property type="component" value="Unassembled WGS sequence"/>
</dbReference>
<sequence length="192" mass="19955">MPQLQCGECGFGGCRPYAAALAAGRSTPDRCAPGGPPTAQALGKLLDVPVVAAPPPSPLKVAAIDESRCVGCFKCIEACPVDAVIGAHGMMHAVDGDWCTGCGLCVEPCPVDCITLEPAPRADVPGQLVKNGLQSSAARAAAQGLGRRYERKRQRPPLRQAADAPDFDPAELAAKAMRRARRRLEGESGENA</sequence>
<evidence type="ECO:0000256" key="5">
    <source>
        <dbReference type="ARBA" id="ARBA00022967"/>
    </source>
</evidence>
<keyword evidence="8" id="KW-0411">Iron-sulfur</keyword>